<feature type="domain" description="HTH luxR-type" evidence="4">
    <location>
        <begin position="860"/>
        <end position="925"/>
    </location>
</feature>
<gene>
    <name evidence="5" type="ORF">G4Z16_09430</name>
</gene>
<dbReference type="EMBL" id="CP048882">
    <property type="protein sequence ID" value="QPP06582.1"/>
    <property type="molecule type" value="Genomic_DNA"/>
</dbReference>
<dbReference type="GO" id="GO:0005524">
    <property type="term" value="F:ATP binding"/>
    <property type="evidence" value="ECO:0007669"/>
    <property type="project" value="UniProtKB-KW"/>
</dbReference>
<dbReference type="PROSITE" id="PS00622">
    <property type="entry name" value="HTH_LUXR_1"/>
    <property type="match status" value="1"/>
</dbReference>
<dbReference type="PANTHER" id="PTHR16305:SF35">
    <property type="entry name" value="TRANSCRIPTIONAL ACTIVATOR DOMAIN"/>
    <property type="match status" value="1"/>
</dbReference>
<dbReference type="SUPFAM" id="SSF46894">
    <property type="entry name" value="C-terminal effector domain of the bipartite response regulators"/>
    <property type="match status" value="1"/>
</dbReference>
<dbReference type="GO" id="GO:0006355">
    <property type="term" value="P:regulation of DNA-templated transcription"/>
    <property type="evidence" value="ECO:0007669"/>
    <property type="project" value="InterPro"/>
</dbReference>
<dbReference type="InterPro" id="IPR036388">
    <property type="entry name" value="WH-like_DNA-bd_sf"/>
</dbReference>
<keyword evidence="6" id="KW-1185">Reference proteome</keyword>
<dbReference type="InterPro" id="IPR016032">
    <property type="entry name" value="Sig_transdc_resp-reg_C-effctor"/>
</dbReference>
<dbReference type="InterPro" id="IPR000792">
    <property type="entry name" value="Tscrpt_reg_LuxR_C"/>
</dbReference>
<dbReference type="SUPFAM" id="SSF52540">
    <property type="entry name" value="P-loop containing nucleoside triphosphate hydrolases"/>
    <property type="match status" value="1"/>
</dbReference>
<dbReference type="Gene3D" id="1.10.10.10">
    <property type="entry name" value="Winged helix-like DNA-binding domain superfamily/Winged helix DNA-binding domain"/>
    <property type="match status" value="1"/>
</dbReference>
<name>A0A7T1WRW4_9ACTN</name>
<protein>
    <submittedName>
        <fullName evidence="5">Helix-turn-helix transcriptional regulator</fullName>
    </submittedName>
</protein>
<feature type="region of interest" description="Disordered" evidence="3">
    <location>
        <begin position="849"/>
        <end position="871"/>
    </location>
</feature>
<dbReference type="PROSITE" id="PS50043">
    <property type="entry name" value="HTH_LUXR_2"/>
    <property type="match status" value="1"/>
</dbReference>
<dbReference type="CDD" id="cd06170">
    <property type="entry name" value="LuxR_C_like"/>
    <property type="match status" value="1"/>
</dbReference>
<dbReference type="RefSeq" id="WP_197350410.1">
    <property type="nucleotide sequence ID" value="NZ_CP048882.1"/>
</dbReference>
<dbReference type="InterPro" id="IPR027417">
    <property type="entry name" value="P-loop_NTPase"/>
</dbReference>
<evidence type="ECO:0000256" key="1">
    <source>
        <dbReference type="ARBA" id="ARBA00022741"/>
    </source>
</evidence>
<dbReference type="GO" id="GO:0005737">
    <property type="term" value="C:cytoplasm"/>
    <property type="evidence" value="ECO:0007669"/>
    <property type="project" value="TreeGrafter"/>
</dbReference>
<dbReference type="SMART" id="SM00421">
    <property type="entry name" value="HTH_LUXR"/>
    <property type="match status" value="1"/>
</dbReference>
<evidence type="ECO:0000256" key="2">
    <source>
        <dbReference type="ARBA" id="ARBA00022840"/>
    </source>
</evidence>
<dbReference type="GO" id="GO:0003677">
    <property type="term" value="F:DNA binding"/>
    <property type="evidence" value="ECO:0007669"/>
    <property type="project" value="InterPro"/>
</dbReference>
<evidence type="ECO:0000313" key="5">
    <source>
        <dbReference type="EMBL" id="QPP06582.1"/>
    </source>
</evidence>
<dbReference type="PANTHER" id="PTHR16305">
    <property type="entry name" value="TESTICULAR SOLUBLE ADENYLYL CYCLASE"/>
    <property type="match status" value="1"/>
</dbReference>
<evidence type="ECO:0000259" key="4">
    <source>
        <dbReference type="PROSITE" id="PS50043"/>
    </source>
</evidence>
<sequence length="927" mass="98644">MCEQAWERQLTCAPAGDQARPALVLVEGSAGTGKSELVRRLLESPGARAVPRLAVTFGPSGAADIVDPAACVSHPSLESSLASVRPVLLVAEDLHHAGEEALVLLRGLLRDPPARLMAVLTYRPEQLARTGLPLGRAVDYPARLSVTRYVPPPLEEQQVRTLAGELLGAQRCTEGFVTRLHQRSAGVPQVVVDLLSMLRDACGAGERQHFTAGDVDEAGVPVRLRELVLERLDSLPEACRPVVRAAAVLGEPAGAGDLATVAGLWGDAGHEALVAALETSVLRETEQGRYGFAVPMEASAVYEELHGPVRERLHERAAAMLVGRTPVPWTEVAHHWRGGGRTQDWLRAAEQVAAAGSEGDHDGAVTEDEARFALLEQVLGARDLPPDRRGRLALTLARGAMLGPRSEGTARALRRIVEDPALPAAARGEIRLELGLLLHSQKRRFGEGRAELRLAAEELRGRPALAARASAALANPFFPGPALDEGLDWLRRAEAAAAASGDRAARTAVAACRATVLMNSGDPEAWRLVQELPRNSPERTGRQQVARGLCNTANGAVYLGHYRRAGELLAEGVELAVRSGAPFLERVGRGTALFRDWLTGRWDGLAERCTVLVAEDGVANDARVVLALLALAKGEWAAAQDWLPRPGSSSSPHREHGEPWNPCEPEQAWESCEAPVAATAAGACIRLHLARQDVDAAQRAAGSAWTWLRTKGVWVWGAGLAPWVVEAHTRAGAPAAARAAAEEFAEGLAGRDAPAASAALLWCRALLAEAAGEAEEAFGRFEEAAAAYARLPNPYASALMTESAGRCAFVLGSDPEAAARRLSACVERLTALGAVWDAARVRATLRAHDPAAARRRSPGRPSYAERMSPREGEVAELAATGLTNREIAATLHLSPRTVEQHVARAMRKLGISSRQALAERAASAGRT</sequence>
<dbReference type="Pfam" id="PF00196">
    <property type="entry name" value="GerE"/>
    <property type="match status" value="1"/>
</dbReference>
<evidence type="ECO:0000313" key="6">
    <source>
        <dbReference type="Proteomes" id="UP000595046"/>
    </source>
</evidence>
<dbReference type="PRINTS" id="PR00038">
    <property type="entry name" value="HTHLUXR"/>
</dbReference>
<evidence type="ECO:0000256" key="3">
    <source>
        <dbReference type="SAM" id="MobiDB-lite"/>
    </source>
</evidence>
<dbReference type="AlphaFoldDB" id="A0A7T1WRW4"/>
<dbReference type="GO" id="GO:0004016">
    <property type="term" value="F:adenylate cyclase activity"/>
    <property type="evidence" value="ECO:0007669"/>
    <property type="project" value="TreeGrafter"/>
</dbReference>
<proteinExistence type="predicted"/>
<dbReference type="Proteomes" id="UP000595046">
    <property type="component" value="Chromosome"/>
</dbReference>
<feature type="region of interest" description="Disordered" evidence="3">
    <location>
        <begin position="642"/>
        <end position="665"/>
    </location>
</feature>
<reference evidence="6" key="1">
    <citation type="submission" date="2020-02" db="EMBL/GenBank/DDBJ databases">
        <title>Streptomyces sp. ASO4wet.</title>
        <authorList>
            <person name="Risdian C."/>
            <person name="Landwehr W."/>
            <person name="Schupp P."/>
            <person name="Wink J."/>
        </authorList>
    </citation>
    <scope>NUCLEOTIDE SEQUENCE [LARGE SCALE GENOMIC DNA]</scope>
    <source>
        <strain evidence="6">ASO4wet</strain>
    </source>
</reference>
<organism evidence="5 6">
    <name type="scientific">Streptomyces bathyalis</name>
    <dbReference type="NCBI Taxonomy" id="2710756"/>
    <lineage>
        <taxon>Bacteria</taxon>
        <taxon>Bacillati</taxon>
        <taxon>Actinomycetota</taxon>
        <taxon>Actinomycetes</taxon>
        <taxon>Kitasatosporales</taxon>
        <taxon>Streptomycetaceae</taxon>
        <taxon>Streptomyces</taxon>
    </lineage>
</organism>
<dbReference type="KEGG" id="sbat:G4Z16_09430"/>
<keyword evidence="2" id="KW-0067">ATP-binding</keyword>
<accession>A0A7T1WRW4</accession>
<keyword evidence="1" id="KW-0547">Nucleotide-binding</keyword>